<dbReference type="GO" id="GO:0016020">
    <property type="term" value="C:membrane"/>
    <property type="evidence" value="ECO:0007669"/>
    <property type="project" value="GOC"/>
</dbReference>
<protein>
    <submittedName>
        <fullName evidence="3">Uncharacterized protein</fullName>
    </submittedName>
</protein>
<dbReference type="EMBL" id="CAJNON010000183">
    <property type="protein sequence ID" value="CAF1078129.1"/>
    <property type="molecule type" value="Genomic_DNA"/>
</dbReference>
<evidence type="ECO:0000313" key="4">
    <source>
        <dbReference type="EMBL" id="CAF3951580.1"/>
    </source>
</evidence>
<dbReference type="Gene3D" id="3.90.550.20">
    <property type="match status" value="1"/>
</dbReference>
<evidence type="ECO:0000313" key="5">
    <source>
        <dbReference type="Proteomes" id="UP000663891"/>
    </source>
</evidence>
<organism evidence="3 5">
    <name type="scientific">Adineta steineri</name>
    <dbReference type="NCBI Taxonomy" id="433720"/>
    <lineage>
        <taxon>Eukaryota</taxon>
        <taxon>Metazoa</taxon>
        <taxon>Spiralia</taxon>
        <taxon>Gnathifera</taxon>
        <taxon>Rotifera</taxon>
        <taxon>Eurotatoria</taxon>
        <taxon>Bdelloidea</taxon>
        <taxon>Adinetida</taxon>
        <taxon>Adinetidae</taxon>
        <taxon>Adineta</taxon>
    </lineage>
</organism>
<keyword evidence="2" id="KW-1133">Transmembrane helix</keyword>
<evidence type="ECO:0000256" key="1">
    <source>
        <dbReference type="ARBA" id="ARBA00022679"/>
    </source>
</evidence>
<dbReference type="OrthoDB" id="409543at2759"/>
<evidence type="ECO:0000256" key="2">
    <source>
        <dbReference type="SAM" id="Phobius"/>
    </source>
</evidence>
<dbReference type="InterPro" id="IPR051706">
    <property type="entry name" value="Glycosyltransferase_domain"/>
</dbReference>
<keyword evidence="2" id="KW-0472">Membrane</keyword>
<evidence type="ECO:0000313" key="3">
    <source>
        <dbReference type="EMBL" id="CAF1078129.1"/>
    </source>
</evidence>
<dbReference type="EMBL" id="CAJOAY010002427">
    <property type="protein sequence ID" value="CAF3951580.1"/>
    <property type="molecule type" value="Genomic_DNA"/>
</dbReference>
<keyword evidence="2" id="KW-0812">Transmembrane</keyword>
<comment type="caution">
    <text evidence="3">The sequence shown here is derived from an EMBL/GenBank/DDBJ whole genome shotgun (WGS) entry which is preliminary data.</text>
</comment>
<dbReference type="PANTHER" id="PTHR32385">
    <property type="entry name" value="MANNOSYL PHOSPHORYLINOSITOL CERAMIDE SYNTHASE"/>
    <property type="match status" value="1"/>
</dbReference>
<sequence length="297" mass="35712">MKIRIYFFFVITLIFLWQLILILLTVNDLLYGIDLRSFDKEDLNETNRKIPEIIHQMWKTTDLSTYPINNSHNKWKLFYPNYKFILWTDKQIEELILKNDYKYLYSIYKSYFYSIQRADLARLIILHSYGGIYADLDVYPQDTNLDKLILKNASFIIGRSSTDICLVNHFLISEKHSNILNSILRKIFQKSFFNQIYILPYLEVFSTGSIFLTNIIRNSIYFKSLKENSKLIILSHDQLSNYIFHDAGRSWHLFDGYLINQIDAHPKIFFSFLTIFILFIFCSIRFQKFCKIKYRFK</sequence>
<dbReference type="InterPro" id="IPR007577">
    <property type="entry name" value="GlycoTrfase_DXD_sugar-bd_CS"/>
</dbReference>
<dbReference type="PANTHER" id="PTHR32385:SF15">
    <property type="entry name" value="INOSITOL PHOSPHOCERAMIDE MANNOSYLTRANSFERASE 1"/>
    <property type="match status" value="1"/>
</dbReference>
<feature type="transmembrane region" description="Helical" evidence="2">
    <location>
        <begin position="268"/>
        <end position="286"/>
    </location>
</feature>
<dbReference type="GO" id="GO:0000030">
    <property type="term" value="F:mannosyltransferase activity"/>
    <property type="evidence" value="ECO:0007669"/>
    <property type="project" value="TreeGrafter"/>
</dbReference>
<accession>A0A814MLN9</accession>
<dbReference type="AlphaFoldDB" id="A0A814MLN9"/>
<dbReference type="Proteomes" id="UP000663891">
    <property type="component" value="Unassembled WGS sequence"/>
</dbReference>
<dbReference type="Proteomes" id="UP000663881">
    <property type="component" value="Unassembled WGS sequence"/>
</dbReference>
<proteinExistence type="predicted"/>
<name>A0A814MLN9_9BILA</name>
<feature type="transmembrane region" description="Helical" evidence="2">
    <location>
        <begin position="6"/>
        <end position="26"/>
    </location>
</feature>
<reference evidence="3" key="1">
    <citation type="submission" date="2021-02" db="EMBL/GenBank/DDBJ databases">
        <authorList>
            <person name="Nowell W R."/>
        </authorList>
    </citation>
    <scope>NUCLEOTIDE SEQUENCE</scope>
</reference>
<dbReference type="SUPFAM" id="SSF53448">
    <property type="entry name" value="Nucleotide-diphospho-sugar transferases"/>
    <property type="match status" value="1"/>
</dbReference>
<dbReference type="InterPro" id="IPR029044">
    <property type="entry name" value="Nucleotide-diphossugar_trans"/>
</dbReference>
<dbReference type="GO" id="GO:0051999">
    <property type="term" value="P:mannosyl-inositol phosphorylceramide biosynthetic process"/>
    <property type="evidence" value="ECO:0007669"/>
    <property type="project" value="TreeGrafter"/>
</dbReference>
<gene>
    <name evidence="4" type="ORF">OKA104_LOCUS26990</name>
    <name evidence="3" type="ORF">VCS650_LOCUS18858</name>
</gene>
<keyword evidence="1" id="KW-0808">Transferase</keyword>
<dbReference type="Pfam" id="PF04488">
    <property type="entry name" value="Gly_transf_sug"/>
    <property type="match status" value="1"/>
</dbReference>